<organism evidence="1 2">
    <name type="scientific">Maritalea myrionectae</name>
    <dbReference type="NCBI Taxonomy" id="454601"/>
    <lineage>
        <taxon>Bacteria</taxon>
        <taxon>Pseudomonadati</taxon>
        <taxon>Pseudomonadota</taxon>
        <taxon>Alphaproteobacteria</taxon>
        <taxon>Hyphomicrobiales</taxon>
        <taxon>Devosiaceae</taxon>
        <taxon>Maritalea</taxon>
    </lineage>
</organism>
<dbReference type="EMBL" id="CP021331">
    <property type="protein sequence ID" value="AVX05966.1"/>
    <property type="molecule type" value="Genomic_DNA"/>
</dbReference>
<sequence>MAEAQSIDNRISELIAYQNDLFRAGLLASSKRMDAERKGIRGHYVFTPGFEAVPALSKIQILKKIVEFSDFEEENDPYGQHDFGAVKLHGYNIFWKIDYYDLIFKGGSENPHDPEQTRRVLTVMLASEY</sequence>
<keyword evidence="2" id="KW-1185">Reference proteome</keyword>
<gene>
    <name evidence="1" type="ORF">MXMO3_03463</name>
</gene>
<evidence type="ECO:0000313" key="1">
    <source>
        <dbReference type="EMBL" id="AVX05966.1"/>
    </source>
</evidence>
<evidence type="ECO:0000313" key="2">
    <source>
        <dbReference type="Proteomes" id="UP000258927"/>
    </source>
</evidence>
<protein>
    <recommendedName>
        <fullName evidence="3">DUF3768 domain-containing protein</fullName>
    </recommendedName>
</protein>
<evidence type="ECO:0008006" key="3">
    <source>
        <dbReference type="Google" id="ProtNLM"/>
    </source>
</evidence>
<proteinExistence type="predicted"/>
<geneLocation type="plasmid" evidence="2">
    <name>phl2708x3</name>
</geneLocation>
<dbReference type="InterPro" id="IPR022243">
    <property type="entry name" value="DUF3768"/>
</dbReference>
<dbReference type="Proteomes" id="UP000258927">
    <property type="component" value="Plasmid pHL2708X3"/>
</dbReference>
<keyword evidence="1" id="KW-0614">Plasmid</keyword>
<dbReference type="RefSeq" id="WP_245985871.1">
    <property type="nucleotide sequence ID" value="NZ_CP021331.1"/>
</dbReference>
<accession>A0A2R4MJ62</accession>
<name>A0A2R4MJ62_9HYPH</name>
<reference evidence="1 2" key="1">
    <citation type="submission" date="2017-05" db="EMBL/GenBank/DDBJ databases">
        <title>Genome Analysis of Maritalea myrionectae HL2708#5.</title>
        <authorList>
            <consortium name="Cotde Inc.-PKNU"/>
            <person name="Jang D."/>
            <person name="Oh H.-M."/>
        </authorList>
    </citation>
    <scope>NUCLEOTIDE SEQUENCE [LARGE SCALE GENOMIC DNA]</scope>
    <source>
        <strain evidence="1 2">HL2708#5</strain>
        <plasmid evidence="2">phl2708x3</plasmid>
    </source>
</reference>
<dbReference type="KEGG" id="mmyr:MXMO3_03463"/>
<dbReference type="AlphaFoldDB" id="A0A2R4MJ62"/>
<dbReference type="Pfam" id="PF12599">
    <property type="entry name" value="DUF3768"/>
    <property type="match status" value="1"/>
</dbReference>